<name>A0A0C9T934_SPHS4</name>
<gene>
    <name evidence="2" type="ORF">M422DRAFT_38623</name>
</gene>
<organism evidence="2 3">
    <name type="scientific">Sphaerobolus stellatus (strain SS14)</name>
    <dbReference type="NCBI Taxonomy" id="990650"/>
    <lineage>
        <taxon>Eukaryota</taxon>
        <taxon>Fungi</taxon>
        <taxon>Dikarya</taxon>
        <taxon>Basidiomycota</taxon>
        <taxon>Agaricomycotina</taxon>
        <taxon>Agaricomycetes</taxon>
        <taxon>Phallomycetidae</taxon>
        <taxon>Geastrales</taxon>
        <taxon>Sphaerobolaceae</taxon>
        <taxon>Sphaerobolus</taxon>
    </lineage>
</organism>
<evidence type="ECO:0000259" key="1">
    <source>
        <dbReference type="Pfam" id="PF20236"/>
    </source>
</evidence>
<dbReference type="HOGENOM" id="CLU_1960975_0_0_1"/>
<keyword evidence="3" id="KW-1185">Reference proteome</keyword>
<dbReference type="Proteomes" id="UP000054279">
    <property type="component" value="Unassembled WGS sequence"/>
</dbReference>
<dbReference type="OrthoDB" id="3360976at2759"/>
<dbReference type="EMBL" id="KN837407">
    <property type="protein sequence ID" value="KIJ25588.1"/>
    <property type="molecule type" value="Genomic_DNA"/>
</dbReference>
<feature type="domain" description="DUF6593" evidence="1">
    <location>
        <begin position="4"/>
        <end position="114"/>
    </location>
</feature>
<dbReference type="InterPro" id="IPR046528">
    <property type="entry name" value="DUF6593"/>
</dbReference>
<sequence>AQEVALADIHWEPLSFHSPKLHYRGQELRVSEYLVKDGLLRKARTFIAGDGIQYKWKYDSLKKFTLHDSSRNLIVESHKNHQDDAEDYDIDVRPAGMSILDDIIVSFVIMRHQEMEHKRTTEGETFDIAGQAGPVRGVTVPPKWT</sequence>
<feature type="non-terminal residue" evidence="2">
    <location>
        <position position="1"/>
    </location>
</feature>
<reference evidence="2 3" key="1">
    <citation type="submission" date="2014-06" db="EMBL/GenBank/DDBJ databases">
        <title>Evolutionary Origins and Diversification of the Mycorrhizal Mutualists.</title>
        <authorList>
            <consortium name="DOE Joint Genome Institute"/>
            <consortium name="Mycorrhizal Genomics Consortium"/>
            <person name="Kohler A."/>
            <person name="Kuo A."/>
            <person name="Nagy L.G."/>
            <person name="Floudas D."/>
            <person name="Copeland A."/>
            <person name="Barry K.W."/>
            <person name="Cichocki N."/>
            <person name="Veneault-Fourrey C."/>
            <person name="LaButti K."/>
            <person name="Lindquist E.A."/>
            <person name="Lipzen A."/>
            <person name="Lundell T."/>
            <person name="Morin E."/>
            <person name="Murat C."/>
            <person name="Riley R."/>
            <person name="Ohm R."/>
            <person name="Sun H."/>
            <person name="Tunlid A."/>
            <person name="Henrissat B."/>
            <person name="Grigoriev I.V."/>
            <person name="Hibbett D.S."/>
            <person name="Martin F."/>
        </authorList>
    </citation>
    <scope>NUCLEOTIDE SEQUENCE [LARGE SCALE GENOMIC DNA]</scope>
    <source>
        <strain evidence="2 3">SS14</strain>
    </source>
</reference>
<proteinExistence type="predicted"/>
<protein>
    <recommendedName>
        <fullName evidence="1">DUF6593 domain-containing protein</fullName>
    </recommendedName>
</protein>
<evidence type="ECO:0000313" key="2">
    <source>
        <dbReference type="EMBL" id="KIJ25588.1"/>
    </source>
</evidence>
<evidence type="ECO:0000313" key="3">
    <source>
        <dbReference type="Proteomes" id="UP000054279"/>
    </source>
</evidence>
<accession>A0A0C9T934</accession>
<dbReference type="Pfam" id="PF20236">
    <property type="entry name" value="DUF6593"/>
    <property type="match status" value="1"/>
</dbReference>
<dbReference type="AlphaFoldDB" id="A0A0C9T934"/>